<dbReference type="SUPFAM" id="SSF52949">
    <property type="entry name" value="Macro domain-like"/>
    <property type="match status" value="1"/>
</dbReference>
<dbReference type="PANTHER" id="PTHR35596:SF1">
    <property type="entry name" value="MICROBIAL-TYPE PARG CATALYTIC DOMAIN-CONTAINING PROTEIN"/>
    <property type="match status" value="1"/>
</dbReference>
<dbReference type="Gene3D" id="3.40.220.10">
    <property type="entry name" value="Leucine Aminopeptidase, subunit E, domain 1"/>
    <property type="match status" value="1"/>
</dbReference>
<evidence type="ECO:0000259" key="1">
    <source>
        <dbReference type="Pfam" id="PF10021"/>
    </source>
</evidence>
<dbReference type="InterPro" id="IPR019261">
    <property type="entry name" value="PARG_cat_microbial"/>
</dbReference>
<organism evidence="2 3">
    <name type="scientific">Botryobasidium botryosum (strain FD-172 SS1)</name>
    <dbReference type="NCBI Taxonomy" id="930990"/>
    <lineage>
        <taxon>Eukaryota</taxon>
        <taxon>Fungi</taxon>
        <taxon>Dikarya</taxon>
        <taxon>Basidiomycota</taxon>
        <taxon>Agaricomycotina</taxon>
        <taxon>Agaricomycetes</taxon>
        <taxon>Cantharellales</taxon>
        <taxon>Botryobasidiaceae</taxon>
        <taxon>Botryobasidium</taxon>
    </lineage>
</organism>
<dbReference type="NCBIfam" id="TIGR02452">
    <property type="entry name" value="TIGR02452 family protein"/>
    <property type="match status" value="1"/>
</dbReference>
<dbReference type="InterPro" id="IPR012664">
    <property type="entry name" value="CHP02452"/>
</dbReference>
<dbReference type="HOGENOM" id="CLU_024412_4_0_1"/>
<dbReference type="OrthoDB" id="9985428at2759"/>
<accession>A0A067M2A3</accession>
<dbReference type="Pfam" id="PF10021">
    <property type="entry name" value="PARG_cat_microb"/>
    <property type="match status" value="1"/>
</dbReference>
<dbReference type="STRING" id="930990.A0A067M2A3"/>
<evidence type="ECO:0000313" key="2">
    <source>
        <dbReference type="EMBL" id="KDQ09704.1"/>
    </source>
</evidence>
<dbReference type="Proteomes" id="UP000027195">
    <property type="component" value="Unassembled WGS sequence"/>
</dbReference>
<proteinExistence type="predicted"/>
<dbReference type="InterPro" id="IPR043472">
    <property type="entry name" value="Macro_dom-like"/>
</dbReference>
<feature type="domain" description="Microbial-type PARG catalytic" evidence="1">
    <location>
        <begin position="18"/>
        <end position="187"/>
    </location>
</feature>
<sequence>MALPAFDDSVRASLRMLASETLDVLRTGSYSIHGGQTHGLSHNIRISEASTRYYSPDSPSLSGWASSSRGQGILTSRPAQTALTTETAILQISTLECARLLHNIHENNASGRGKIGVLNFASATKPGGGFINGARAQEESIARASTLYPTLITRTAKEFHQLHKRDERGGFYTHAMVYSPGVVVFRDDNGAWTEPFKIDVLTCAAVNAGDVRRSPRGRNPDVEKKIGREMKERMGRLLYLFEKEGVKDIVLGSFGTGVFRNKVSTIAAIWADLLSVPGARFENSFERVMFAIIGDRTFSEFESAFNARVSRGRARGHQ</sequence>
<dbReference type="InParanoid" id="A0A067M2A3"/>
<dbReference type="EMBL" id="KL198075">
    <property type="protein sequence ID" value="KDQ09704.1"/>
    <property type="molecule type" value="Genomic_DNA"/>
</dbReference>
<protein>
    <recommendedName>
        <fullName evidence="1">Microbial-type PARG catalytic domain-containing protein</fullName>
    </recommendedName>
</protein>
<gene>
    <name evidence="2" type="ORF">BOTBODRAFT_36802</name>
</gene>
<dbReference type="AlphaFoldDB" id="A0A067M2A3"/>
<keyword evidence="3" id="KW-1185">Reference proteome</keyword>
<reference evidence="3" key="1">
    <citation type="journal article" date="2014" name="Proc. Natl. Acad. Sci. U.S.A.">
        <title>Extensive sampling of basidiomycete genomes demonstrates inadequacy of the white-rot/brown-rot paradigm for wood decay fungi.</title>
        <authorList>
            <person name="Riley R."/>
            <person name="Salamov A.A."/>
            <person name="Brown D.W."/>
            <person name="Nagy L.G."/>
            <person name="Floudas D."/>
            <person name="Held B.W."/>
            <person name="Levasseur A."/>
            <person name="Lombard V."/>
            <person name="Morin E."/>
            <person name="Otillar R."/>
            <person name="Lindquist E.A."/>
            <person name="Sun H."/>
            <person name="LaButti K.M."/>
            <person name="Schmutz J."/>
            <person name="Jabbour D."/>
            <person name="Luo H."/>
            <person name="Baker S.E."/>
            <person name="Pisabarro A.G."/>
            <person name="Walton J.D."/>
            <person name="Blanchette R.A."/>
            <person name="Henrissat B."/>
            <person name="Martin F."/>
            <person name="Cullen D."/>
            <person name="Hibbett D.S."/>
            <person name="Grigoriev I.V."/>
        </authorList>
    </citation>
    <scope>NUCLEOTIDE SEQUENCE [LARGE SCALE GENOMIC DNA]</scope>
    <source>
        <strain evidence="3">FD-172 SS1</strain>
    </source>
</reference>
<dbReference type="PIRSF" id="PIRSF014899">
    <property type="entry name" value="UCP014899"/>
    <property type="match status" value="1"/>
</dbReference>
<evidence type="ECO:0000313" key="3">
    <source>
        <dbReference type="Proteomes" id="UP000027195"/>
    </source>
</evidence>
<name>A0A067M2A3_BOTB1</name>
<dbReference type="PANTHER" id="PTHR35596">
    <property type="entry name" value="DUF2263 DOMAIN-CONTAINING PROTEIN"/>
    <property type="match status" value="1"/>
</dbReference>